<dbReference type="Proteomes" id="UP001597512">
    <property type="component" value="Unassembled WGS sequence"/>
</dbReference>
<dbReference type="Pfam" id="PF12833">
    <property type="entry name" value="HTH_18"/>
    <property type="match status" value="1"/>
</dbReference>
<sequence length="387" mass="45708">MTFQFNAYSTPLVFGFVQGWLYAILFWIRGWRQERLSDWLLGWILVGSSFGIWEYMLGFGGVEILWQELEFFPRSLGLLFPPLCYFYLRSQLDVEFRWRGKDGLHALPFILDTSYHLLVYSQGSQFVEHWEKAIHYPYQVGEVVFWLYNLSFSYYFYRSFELYSTYRQWSTHQFSDIDRVSFRWFRNFMLALSVSQFVSLLMTSLGHWLLLSFWQDWWDKLFDVCLIYYLSIAGYAQAQLSDHLHFRPSLTPSLPLPSSTRSSTSPPPDLRAVLVAFMEREKPYLEPDLTLISLARRLQTNSSILSQVINTELDKNFNDFINAYRIAEFNQALLDPQNAYLSQFGIAQNCGFNSKATFNRAYRKLMHQTPTQFAKQVMGGSWDRPID</sequence>
<dbReference type="RefSeq" id="WP_381508008.1">
    <property type="nucleotide sequence ID" value="NZ_JBHUOM010000042.1"/>
</dbReference>
<dbReference type="SUPFAM" id="SSF46689">
    <property type="entry name" value="Homeodomain-like"/>
    <property type="match status" value="1"/>
</dbReference>
<evidence type="ECO:0000259" key="5">
    <source>
        <dbReference type="PROSITE" id="PS01124"/>
    </source>
</evidence>
<keyword evidence="4" id="KW-0812">Transmembrane</keyword>
<dbReference type="Gene3D" id="1.10.10.60">
    <property type="entry name" value="Homeodomain-like"/>
    <property type="match status" value="2"/>
</dbReference>
<dbReference type="PANTHER" id="PTHR43280:SF29">
    <property type="entry name" value="ARAC-FAMILY TRANSCRIPTIONAL REGULATOR"/>
    <property type="match status" value="1"/>
</dbReference>
<keyword evidence="4" id="KW-1133">Transmembrane helix</keyword>
<evidence type="ECO:0000256" key="1">
    <source>
        <dbReference type="ARBA" id="ARBA00023015"/>
    </source>
</evidence>
<feature type="transmembrane region" description="Helical" evidence="4">
    <location>
        <begin position="12"/>
        <end position="28"/>
    </location>
</feature>
<keyword evidence="1" id="KW-0805">Transcription regulation</keyword>
<protein>
    <submittedName>
        <fullName evidence="6">Helix-turn-helix domain-containing protein</fullName>
    </submittedName>
</protein>
<name>A0ABW6AR36_9BACT</name>
<feature type="transmembrane region" description="Helical" evidence="4">
    <location>
        <begin position="71"/>
        <end position="88"/>
    </location>
</feature>
<organism evidence="6 7">
    <name type="scientific">Spirosoma flavum</name>
    <dbReference type="NCBI Taxonomy" id="2048557"/>
    <lineage>
        <taxon>Bacteria</taxon>
        <taxon>Pseudomonadati</taxon>
        <taxon>Bacteroidota</taxon>
        <taxon>Cytophagia</taxon>
        <taxon>Cytophagales</taxon>
        <taxon>Cytophagaceae</taxon>
        <taxon>Spirosoma</taxon>
    </lineage>
</organism>
<dbReference type="SMART" id="SM00342">
    <property type="entry name" value="HTH_ARAC"/>
    <property type="match status" value="1"/>
</dbReference>
<dbReference type="PROSITE" id="PS01124">
    <property type="entry name" value="HTH_ARAC_FAMILY_2"/>
    <property type="match status" value="1"/>
</dbReference>
<comment type="caution">
    <text evidence="6">The sequence shown here is derived from an EMBL/GenBank/DDBJ whole genome shotgun (WGS) entry which is preliminary data.</text>
</comment>
<keyword evidence="2" id="KW-0238">DNA-binding</keyword>
<feature type="transmembrane region" description="Helical" evidence="4">
    <location>
        <begin position="188"/>
        <end position="209"/>
    </location>
</feature>
<reference evidence="7" key="1">
    <citation type="journal article" date="2019" name="Int. J. Syst. Evol. Microbiol.">
        <title>The Global Catalogue of Microorganisms (GCM) 10K type strain sequencing project: providing services to taxonomists for standard genome sequencing and annotation.</title>
        <authorList>
            <consortium name="The Broad Institute Genomics Platform"/>
            <consortium name="The Broad Institute Genome Sequencing Center for Infectious Disease"/>
            <person name="Wu L."/>
            <person name="Ma J."/>
        </authorList>
    </citation>
    <scope>NUCLEOTIDE SEQUENCE [LARGE SCALE GENOMIC DNA]</scope>
    <source>
        <strain evidence="7">KCTC 52490</strain>
    </source>
</reference>
<keyword evidence="4" id="KW-0472">Membrane</keyword>
<evidence type="ECO:0000313" key="7">
    <source>
        <dbReference type="Proteomes" id="UP001597512"/>
    </source>
</evidence>
<accession>A0ABW6AR36</accession>
<proteinExistence type="predicted"/>
<feature type="transmembrane region" description="Helical" evidence="4">
    <location>
        <begin position="40"/>
        <end position="59"/>
    </location>
</feature>
<gene>
    <name evidence="6" type="ORF">ACFS25_28235</name>
</gene>
<evidence type="ECO:0000256" key="2">
    <source>
        <dbReference type="ARBA" id="ARBA00023125"/>
    </source>
</evidence>
<feature type="domain" description="HTH araC/xylS-type" evidence="5">
    <location>
        <begin position="272"/>
        <end position="376"/>
    </location>
</feature>
<evidence type="ECO:0000256" key="3">
    <source>
        <dbReference type="ARBA" id="ARBA00023163"/>
    </source>
</evidence>
<evidence type="ECO:0000313" key="6">
    <source>
        <dbReference type="EMBL" id="MFD2937691.1"/>
    </source>
</evidence>
<evidence type="ECO:0000256" key="4">
    <source>
        <dbReference type="SAM" id="Phobius"/>
    </source>
</evidence>
<dbReference type="InterPro" id="IPR009057">
    <property type="entry name" value="Homeodomain-like_sf"/>
</dbReference>
<keyword evidence="3" id="KW-0804">Transcription</keyword>
<dbReference type="EMBL" id="JBHUOM010000042">
    <property type="protein sequence ID" value="MFD2937691.1"/>
    <property type="molecule type" value="Genomic_DNA"/>
</dbReference>
<dbReference type="PANTHER" id="PTHR43280">
    <property type="entry name" value="ARAC-FAMILY TRANSCRIPTIONAL REGULATOR"/>
    <property type="match status" value="1"/>
</dbReference>
<dbReference type="InterPro" id="IPR018060">
    <property type="entry name" value="HTH_AraC"/>
</dbReference>
<keyword evidence="7" id="KW-1185">Reference proteome</keyword>